<evidence type="ECO:0000259" key="1">
    <source>
        <dbReference type="Pfam" id="PF14534"/>
    </source>
</evidence>
<dbReference type="Pfam" id="PF14534">
    <property type="entry name" value="DUF4440"/>
    <property type="match status" value="1"/>
</dbReference>
<keyword evidence="3" id="KW-1185">Reference proteome</keyword>
<feature type="domain" description="DUF4440" evidence="1">
    <location>
        <begin position="15"/>
        <end position="121"/>
    </location>
</feature>
<dbReference type="Gene3D" id="3.10.450.50">
    <property type="match status" value="1"/>
</dbReference>
<dbReference type="RefSeq" id="WP_093581694.1">
    <property type="nucleotide sequence ID" value="NZ_FPBA01000015.1"/>
</dbReference>
<dbReference type="STRING" id="1296565.SAMN05660657_03770"/>
<evidence type="ECO:0000313" key="3">
    <source>
        <dbReference type="Proteomes" id="UP000199546"/>
    </source>
</evidence>
<organism evidence="2 3">
    <name type="scientific">Geodermatophilus amargosae</name>
    <dbReference type="NCBI Taxonomy" id="1296565"/>
    <lineage>
        <taxon>Bacteria</taxon>
        <taxon>Bacillati</taxon>
        <taxon>Actinomycetota</taxon>
        <taxon>Actinomycetes</taxon>
        <taxon>Geodermatophilales</taxon>
        <taxon>Geodermatophilaceae</taxon>
        <taxon>Geodermatophilus</taxon>
    </lineage>
</organism>
<dbReference type="EMBL" id="FPBA01000015">
    <property type="protein sequence ID" value="SFT89496.1"/>
    <property type="molecule type" value="Genomic_DNA"/>
</dbReference>
<dbReference type="Proteomes" id="UP000199546">
    <property type="component" value="Unassembled WGS sequence"/>
</dbReference>
<evidence type="ECO:0000313" key="2">
    <source>
        <dbReference type="EMBL" id="SFT89496.1"/>
    </source>
</evidence>
<accession>A0A1I7BQQ6</accession>
<dbReference type="AlphaFoldDB" id="A0A1I7BQQ6"/>
<name>A0A1I7BQQ6_9ACTN</name>
<protein>
    <recommendedName>
        <fullName evidence="1">DUF4440 domain-containing protein</fullName>
    </recommendedName>
</protein>
<gene>
    <name evidence="2" type="ORF">SAMN05660657_03770</name>
</gene>
<sequence length="131" mass="14291">MGEDHVGDPEDVRAVLAAEDRRYQAMLDADLATLDASCAAELSYAHSSGARDTKDQYLEKVRSGYYVYRRIDHPVERVAVVGDSALVVGRMTADLDVDGRPRTIDNLALAVWTRASGGWQLLAYAPTPLPA</sequence>
<reference evidence="3" key="1">
    <citation type="submission" date="2016-10" db="EMBL/GenBank/DDBJ databases">
        <authorList>
            <person name="Varghese N."/>
            <person name="Submissions S."/>
        </authorList>
    </citation>
    <scope>NUCLEOTIDE SEQUENCE [LARGE SCALE GENOMIC DNA]</scope>
    <source>
        <strain evidence="3">DSM 46136</strain>
    </source>
</reference>
<proteinExistence type="predicted"/>
<dbReference type="InterPro" id="IPR027843">
    <property type="entry name" value="DUF4440"/>
</dbReference>
<dbReference type="OrthoDB" id="8912653at2"/>
<dbReference type="InterPro" id="IPR032710">
    <property type="entry name" value="NTF2-like_dom_sf"/>
</dbReference>
<dbReference type="SUPFAM" id="SSF54427">
    <property type="entry name" value="NTF2-like"/>
    <property type="match status" value="1"/>
</dbReference>